<organism evidence="7 8">
    <name type="scientific">[Myrmecia] bisecta</name>
    <dbReference type="NCBI Taxonomy" id="41462"/>
    <lineage>
        <taxon>Eukaryota</taxon>
        <taxon>Viridiplantae</taxon>
        <taxon>Chlorophyta</taxon>
        <taxon>core chlorophytes</taxon>
        <taxon>Trebouxiophyceae</taxon>
        <taxon>Trebouxiales</taxon>
        <taxon>Trebouxiaceae</taxon>
        <taxon>Myrmecia</taxon>
    </lineage>
</organism>
<evidence type="ECO:0000256" key="5">
    <source>
        <dbReference type="SAM" id="MobiDB-lite"/>
    </source>
</evidence>
<dbReference type="EMBL" id="JALJOR010000004">
    <property type="protein sequence ID" value="KAK9817866.1"/>
    <property type="molecule type" value="Genomic_DNA"/>
</dbReference>
<feature type="compositionally biased region" description="Basic and acidic residues" evidence="5">
    <location>
        <begin position="933"/>
        <end position="973"/>
    </location>
</feature>
<keyword evidence="2 3" id="KW-0539">Nucleus</keyword>
<comment type="subcellular location">
    <subcellularLocation>
        <location evidence="1 3">Nucleus</location>
    </subcellularLocation>
</comment>
<feature type="region of interest" description="Disordered" evidence="5">
    <location>
        <begin position="1082"/>
        <end position="1130"/>
    </location>
</feature>
<keyword evidence="8" id="KW-1185">Reference proteome</keyword>
<feature type="compositionally biased region" description="Basic and acidic residues" evidence="5">
    <location>
        <begin position="908"/>
        <end position="922"/>
    </location>
</feature>
<dbReference type="InterPro" id="IPR028941">
    <property type="entry name" value="WHIM2_dom"/>
</dbReference>
<feature type="domain" description="WAC" evidence="6">
    <location>
        <begin position="23"/>
        <end position="128"/>
    </location>
</feature>
<protein>
    <recommendedName>
        <fullName evidence="6">WAC domain-containing protein</fullName>
    </recommendedName>
</protein>
<dbReference type="Proteomes" id="UP001489004">
    <property type="component" value="Unassembled WGS sequence"/>
</dbReference>
<feature type="compositionally biased region" description="Acidic residues" evidence="5">
    <location>
        <begin position="893"/>
        <end position="907"/>
    </location>
</feature>
<feature type="compositionally biased region" description="Basic residues" evidence="5">
    <location>
        <begin position="199"/>
        <end position="208"/>
    </location>
</feature>
<feature type="compositionally biased region" description="Basic residues" evidence="5">
    <location>
        <begin position="567"/>
        <end position="576"/>
    </location>
</feature>
<evidence type="ECO:0000259" key="6">
    <source>
        <dbReference type="PROSITE" id="PS51136"/>
    </source>
</evidence>
<feature type="compositionally biased region" description="Basic and acidic residues" evidence="5">
    <location>
        <begin position="831"/>
        <end position="857"/>
    </location>
</feature>
<dbReference type="PANTHER" id="PTHR15546:SF2">
    <property type="entry name" value="DDT DOMAIN-CONTAINING PROTEIN DDB_G0282237"/>
    <property type="match status" value="1"/>
</dbReference>
<feature type="compositionally biased region" description="Acidic residues" evidence="5">
    <location>
        <begin position="1231"/>
        <end position="1255"/>
    </location>
</feature>
<feature type="compositionally biased region" description="Basic and acidic residues" evidence="5">
    <location>
        <begin position="1348"/>
        <end position="1360"/>
    </location>
</feature>
<dbReference type="PANTHER" id="PTHR15546">
    <property type="entry name" value="BROMODOMAIN ADJACENT TO ZINC FINGER DOMAIN, 2A"/>
    <property type="match status" value="1"/>
</dbReference>
<evidence type="ECO:0000313" key="8">
    <source>
        <dbReference type="Proteomes" id="UP001489004"/>
    </source>
</evidence>
<evidence type="ECO:0000256" key="3">
    <source>
        <dbReference type="PROSITE-ProRule" id="PRU00475"/>
    </source>
</evidence>
<dbReference type="GO" id="GO:0005634">
    <property type="term" value="C:nucleus"/>
    <property type="evidence" value="ECO:0007669"/>
    <property type="project" value="UniProtKB-SubCell"/>
</dbReference>
<sequence length="1360" mass="151192">MPLLNSRLWQPQSLLPADVKPNEELWVVQHTGEAFREYDEYLDRLDLCRSRVWGSVLGEEELTYEEAKLADEKARSLLEKFPPQLEETCARLVHHSTLPIEETVNQLLTAVRSSSAADGKENEHIAGKPTASASVLRVWIYEVANLEEHGSRDLWVAKPHLVDKYSLPTQLPDDLRYAIAVANGAELPADLIDIDPAKKPKRRKSKKPARIDDAEFTDGAEAAGEEPDAASGQEAAENGYDDGAETPTYAPVRMRSLEEEEARFRPGTNKYVAFHLLKEVGEAGMTVPQIMAASKAKGLKDYDEGHKRIIQFALATDECFYRVAKGVYALRAMCPDAPPPKPQLVSASRAAKKQKVAGQFAQAYLEQERNREAAVGDEGPGPSGAGEDGEATRPGSARSLEAMDEEQEQDAIVRAEQIVQRTNQLVEEQRAKYEQAAQFAAQLKAEAKEAEIKAKSPAKKKREEEEAAMPVFEVPAEVREYRGEPSDRKAIVAHKKMVAGLEEEMESKRQAWLKRIRATEVKERSVAMKDVYGLNRQLRQAHEEAEQARQAFEFAERAAADAAKALSRAKARKNKRREGDGAKSTQLEERERRRLEAAAARRYPIDDLELLRELRYKAQQSGALPPSDTLPTPEWLTPEQSEHLATLLSVADFINQFAKTIGMRPVSVAELEAMLSGSPMPAESKSARDKDKEEDAREVLYEVYQALLGFVLQGCAGKLERRWAALLGPGTWPEVLRRYVLLRTGPDIPLKLVDARVSRAAGLMGVEPVEDLTGEQHLALLHYLCDESLDTETMRAVLAWRDQGAADMQKDMREGIAEERRKLKELLEAEKEERRAKREEEARRREEEARRKAEGELRAASASREGSAQPDQQPDDVGALKQPADRSRAGSEAGDDMEEDEPSWELPEELREFSGSPSDRKGMLAFRQAQQSERQRLEAARGRWQAEQRKRQKAREAERRAQQKQEEAKYREKADAEDQIVKRQEAYEKEVEKFLVRRAPLGLDRHHRKYWWGMAGYRALVYVEDEAGLWGSWSQPGEVEAVMAVLDKRGIRESALLDALGKSFSAIATGMKRAAAAAAQEQVAAEQQGSEDEPAKAEAPVVRQSKRERGQASFYDPSKEQARPQLASSKSGSITLDLTQTLSSVDHAALEAAVGALTALQADMAAGNVPPPEDGWKAWLAAVKNASKGSLPEPGKTGQSSVTQRLIDFLRTKLLGVEEMLFVASGQSDVTDAEPLEENDNADGSEGGSAEEEDREGGANGTEKEFGADDVLEVVAPTPDKAELAANPPSVRPLWRTLRERSLWKQDLAQAVTMPRVAYCATVLPATAAELLKYLGDLAAGRKPSRRRDRDRDGPSKRRR</sequence>
<feature type="coiled-coil region" evidence="4">
    <location>
        <begin position="491"/>
        <end position="565"/>
    </location>
</feature>
<evidence type="ECO:0000256" key="2">
    <source>
        <dbReference type="ARBA" id="ARBA00023242"/>
    </source>
</evidence>
<comment type="caution">
    <text evidence="7">The sequence shown here is derived from an EMBL/GenBank/DDBJ whole genome shotgun (WGS) entry which is preliminary data.</text>
</comment>
<feature type="region of interest" description="Disordered" evidence="5">
    <location>
        <begin position="831"/>
        <end position="973"/>
    </location>
</feature>
<dbReference type="Pfam" id="PF10537">
    <property type="entry name" value="WAC_Acf1_DNA_bd"/>
    <property type="match status" value="1"/>
</dbReference>
<feature type="region of interest" description="Disordered" evidence="5">
    <location>
        <begin position="1226"/>
        <end position="1268"/>
    </location>
</feature>
<feature type="coiled-coil region" evidence="4">
    <location>
        <begin position="412"/>
        <end position="453"/>
    </location>
</feature>
<gene>
    <name evidence="7" type="ORF">WJX72_003391</name>
</gene>
<keyword evidence="4" id="KW-0175">Coiled coil</keyword>
<feature type="region of interest" description="Disordered" evidence="5">
    <location>
        <begin position="1337"/>
        <end position="1360"/>
    </location>
</feature>
<dbReference type="InterPro" id="IPR013136">
    <property type="entry name" value="WSTF_Acf1_Cbp146"/>
</dbReference>
<feature type="compositionally biased region" description="Acidic residues" evidence="5">
    <location>
        <begin position="214"/>
        <end position="228"/>
    </location>
</feature>
<dbReference type="Pfam" id="PF15613">
    <property type="entry name" value="WSD"/>
    <property type="match status" value="1"/>
</dbReference>
<dbReference type="PROSITE" id="PS51136">
    <property type="entry name" value="WAC"/>
    <property type="match status" value="1"/>
</dbReference>
<feature type="region of interest" description="Disordered" evidence="5">
    <location>
        <begin position="565"/>
        <end position="590"/>
    </location>
</feature>
<evidence type="ECO:0000256" key="4">
    <source>
        <dbReference type="SAM" id="Coils"/>
    </source>
</evidence>
<proteinExistence type="predicted"/>
<feature type="region of interest" description="Disordered" evidence="5">
    <location>
        <begin position="369"/>
        <end position="408"/>
    </location>
</feature>
<dbReference type="InterPro" id="IPR053271">
    <property type="entry name" value="DDT_domain"/>
</dbReference>
<evidence type="ECO:0000256" key="1">
    <source>
        <dbReference type="ARBA" id="ARBA00004123"/>
    </source>
</evidence>
<evidence type="ECO:0000313" key="7">
    <source>
        <dbReference type="EMBL" id="KAK9817866.1"/>
    </source>
</evidence>
<reference evidence="7 8" key="1">
    <citation type="journal article" date="2024" name="Nat. Commun.">
        <title>Phylogenomics reveals the evolutionary origins of lichenization in chlorophyte algae.</title>
        <authorList>
            <person name="Puginier C."/>
            <person name="Libourel C."/>
            <person name="Otte J."/>
            <person name="Skaloud P."/>
            <person name="Haon M."/>
            <person name="Grisel S."/>
            <person name="Petersen M."/>
            <person name="Berrin J.G."/>
            <person name="Delaux P.M."/>
            <person name="Dal Grande F."/>
            <person name="Keller J."/>
        </authorList>
    </citation>
    <scope>NUCLEOTIDE SEQUENCE [LARGE SCALE GENOMIC DNA]</scope>
    <source>
        <strain evidence="7 8">SAG 2043</strain>
    </source>
</reference>
<name>A0AAW1Q7F5_9CHLO</name>
<feature type="compositionally biased region" description="Basic and acidic residues" evidence="5">
    <location>
        <begin position="577"/>
        <end position="590"/>
    </location>
</feature>
<feature type="region of interest" description="Disordered" evidence="5">
    <location>
        <begin position="198"/>
        <end position="248"/>
    </location>
</feature>
<accession>A0AAW1Q7F5</accession>